<sequence length="1039" mass="108292">MESLALSSNLSVAGVPVPASARSSSTHTSSLRQALLDVREKQAGGHAAVVLLMPAWCVDAVLRTAAALEDEGLWVPREVSLIGVGGEAEAAFLAHSRQTLGGLILRSRPGGVPEFERYFRSLSLDANQRNPWFSEFWSSVFHCRGSACRSSGRGARGLDAYQMQPNPATANVINSVLAVGHALQTVRRELCPGDAGSGLRSPCRSMAGMLRVRARMLEVAPRMAFVGAGLNAVAFSATGENTNVAVEVLNVQVSAHSKAAVAVPVAELSAADGLTGLVEDTARAYRGPNREPVDLLDTTISCPGVHSTTPATLTSTLPPTTSTTAASSTSSRYLMELPGVGAEGQPAPALLVLLAAHSPMHGVGAGPFHCGDLDADELCHLAGAMFAVHRANTNASLLNGRGPKLGLIALDTCGQPGRAYSSLFALLSQSERSAVPVAALVMDGASVVGPMVGPLLHMQAIPQLNVSDHQPQRHMEVQAGTEATSRALLDVSVALQRHTAPTSPAGATESQDAQGAAAPLVVLHGSAPHARALARHLESASLARCPAHDHHTAAPGCLSAVLPMPAGDASPTGRSGPLYLLSSLTPNSVVILALDSLDDVRALLLVAQSPLVPRLVFLAVLRSATPLRADGHSVLSLVADASVVPPSATPRRAGADSLEAAFTEWLQNNPMSGMPSAWADSLRSSSCDPEDLDRDLWTRADIMHAVERVARGVRWATDNRTQPADLPSQVSVFLEEEKRADSADPLPPPKVDTFRIWRGDEALGSWSPQGGLALSTEPGLLALDELSVSGRPTLFHNLQYAWALSLLVLALLGILLTLLTAVFFLSAAAVSKTPISGGAGTSVLGYLILLGLLLLHGAVLGLVLAPGEMTCGARRILPALAYALIFAAMFLKVLTTWQVCDRKGGVVRPLMLVLRALGLAAPQVLVSVGWLALVPPSVHMVAPAEAAAPHAMWQCDGSPGEHTQAPHVLLSLAYTCLLMVATAVLALLCSSKEELLEEGTMLRQESRWILVSAVAVAVQLGCWGLVAVAAPSLAGPAAA</sequence>
<dbReference type="GO" id="GO:0004930">
    <property type="term" value="F:G protein-coupled receptor activity"/>
    <property type="evidence" value="ECO:0007669"/>
    <property type="project" value="InterPro"/>
</dbReference>
<dbReference type="SUPFAM" id="SSF53822">
    <property type="entry name" value="Periplasmic binding protein-like I"/>
    <property type="match status" value="2"/>
</dbReference>
<feature type="region of interest" description="Disordered" evidence="6">
    <location>
        <begin position="309"/>
        <end position="329"/>
    </location>
</feature>
<evidence type="ECO:0000256" key="6">
    <source>
        <dbReference type="SAM" id="MobiDB-lite"/>
    </source>
</evidence>
<evidence type="ECO:0000256" key="3">
    <source>
        <dbReference type="ARBA" id="ARBA00022989"/>
    </source>
</evidence>
<dbReference type="Gene3D" id="3.40.50.2300">
    <property type="match status" value="2"/>
</dbReference>
<feature type="transmembrane region" description="Helical" evidence="7">
    <location>
        <begin position="912"/>
        <end position="933"/>
    </location>
</feature>
<keyword evidence="4 7" id="KW-0472">Membrane</keyword>
<evidence type="ECO:0000256" key="7">
    <source>
        <dbReference type="SAM" id="Phobius"/>
    </source>
</evidence>
<evidence type="ECO:0000256" key="4">
    <source>
        <dbReference type="ARBA" id="ARBA00023136"/>
    </source>
</evidence>
<dbReference type="Pfam" id="PF00003">
    <property type="entry name" value="7tm_3"/>
    <property type="match status" value="1"/>
</dbReference>
<evidence type="ECO:0000313" key="9">
    <source>
        <dbReference type="Proteomes" id="UP000504606"/>
    </source>
</evidence>
<dbReference type="Proteomes" id="UP000504606">
    <property type="component" value="Unplaced"/>
</dbReference>
<name>A0A9C6TXG6_FRAOC</name>
<comment type="subcellular location">
    <subcellularLocation>
        <location evidence="1">Membrane</location>
        <topology evidence="1">Multi-pass membrane protein</topology>
    </subcellularLocation>
</comment>
<feature type="transmembrane region" description="Helical" evidence="7">
    <location>
        <begin position="876"/>
        <end position="900"/>
    </location>
</feature>
<proteinExistence type="predicted"/>
<dbReference type="KEGG" id="foc:113212469"/>
<keyword evidence="3 7" id="KW-1133">Transmembrane helix</keyword>
<feature type="transmembrane region" description="Helical" evidence="7">
    <location>
        <begin position="1008"/>
        <end position="1030"/>
    </location>
</feature>
<dbReference type="GeneID" id="113212469"/>
<evidence type="ECO:0000256" key="1">
    <source>
        <dbReference type="ARBA" id="ARBA00004141"/>
    </source>
</evidence>
<protein>
    <submittedName>
        <fullName evidence="10">Uncharacterized protein LOC113212469</fullName>
    </submittedName>
</protein>
<feature type="domain" description="G-protein coupled receptors family 3 profile" evidence="8">
    <location>
        <begin position="806"/>
        <end position="1023"/>
    </location>
</feature>
<dbReference type="PANTHER" id="PTHR24060">
    <property type="entry name" value="METABOTROPIC GLUTAMATE RECEPTOR"/>
    <property type="match status" value="1"/>
</dbReference>
<dbReference type="InterPro" id="IPR017978">
    <property type="entry name" value="GPCR_3_C"/>
</dbReference>
<dbReference type="InterPro" id="IPR050726">
    <property type="entry name" value="mGluR"/>
</dbReference>
<dbReference type="AlphaFoldDB" id="A0A9C6TXG6"/>
<dbReference type="InterPro" id="IPR028082">
    <property type="entry name" value="Peripla_BP_I"/>
</dbReference>
<accession>A0A9C6TXG6</accession>
<dbReference type="RefSeq" id="XP_052122005.1">
    <property type="nucleotide sequence ID" value="XM_052266045.1"/>
</dbReference>
<evidence type="ECO:0000313" key="10">
    <source>
        <dbReference type="RefSeq" id="XP_052122005.1"/>
    </source>
</evidence>
<keyword evidence="9" id="KW-1185">Reference proteome</keyword>
<reference evidence="10" key="1">
    <citation type="submission" date="2025-08" db="UniProtKB">
        <authorList>
            <consortium name="RefSeq"/>
        </authorList>
    </citation>
    <scope>IDENTIFICATION</scope>
    <source>
        <tissue evidence="10">Whole organism</tissue>
    </source>
</reference>
<evidence type="ECO:0000259" key="8">
    <source>
        <dbReference type="PROSITE" id="PS50259"/>
    </source>
</evidence>
<evidence type="ECO:0000256" key="2">
    <source>
        <dbReference type="ARBA" id="ARBA00022692"/>
    </source>
</evidence>
<feature type="transmembrane region" description="Helical" evidence="7">
    <location>
        <begin position="843"/>
        <end position="864"/>
    </location>
</feature>
<keyword evidence="2 7" id="KW-0812">Transmembrane</keyword>
<dbReference type="GO" id="GO:0016020">
    <property type="term" value="C:membrane"/>
    <property type="evidence" value="ECO:0007669"/>
    <property type="project" value="UniProtKB-SubCell"/>
</dbReference>
<dbReference type="OrthoDB" id="425344at2759"/>
<evidence type="ECO:0000256" key="5">
    <source>
        <dbReference type="ARBA" id="ARBA00023180"/>
    </source>
</evidence>
<keyword evidence="5" id="KW-0325">Glycoprotein</keyword>
<feature type="transmembrane region" description="Helical" evidence="7">
    <location>
        <begin position="968"/>
        <end position="988"/>
    </location>
</feature>
<feature type="transmembrane region" description="Helical" evidence="7">
    <location>
        <begin position="800"/>
        <end position="831"/>
    </location>
</feature>
<organism evidence="9 10">
    <name type="scientific">Frankliniella occidentalis</name>
    <name type="common">Western flower thrips</name>
    <name type="synonym">Euthrips occidentalis</name>
    <dbReference type="NCBI Taxonomy" id="133901"/>
    <lineage>
        <taxon>Eukaryota</taxon>
        <taxon>Metazoa</taxon>
        <taxon>Ecdysozoa</taxon>
        <taxon>Arthropoda</taxon>
        <taxon>Hexapoda</taxon>
        <taxon>Insecta</taxon>
        <taxon>Pterygota</taxon>
        <taxon>Neoptera</taxon>
        <taxon>Paraneoptera</taxon>
        <taxon>Thysanoptera</taxon>
        <taxon>Terebrantia</taxon>
        <taxon>Thripoidea</taxon>
        <taxon>Thripidae</taxon>
        <taxon>Frankliniella</taxon>
    </lineage>
</organism>
<gene>
    <name evidence="10" type="primary">LOC113212469</name>
</gene>
<dbReference type="PROSITE" id="PS50259">
    <property type="entry name" value="G_PROTEIN_RECEP_F3_4"/>
    <property type="match status" value="1"/>
</dbReference>